<reference evidence="1" key="2">
    <citation type="submission" date="2020-09" db="EMBL/GenBank/DDBJ databases">
        <authorList>
            <person name="Sun Q."/>
            <person name="Zhou Y."/>
        </authorList>
    </citation>
    <scope>NUCLEOTIDE SEQUENCE</scope>
    <source>
        <strain evidence="1">CGMCC 1.15448</strain>
    </source>
</reference>
<accession>A0A8J2UIK0</accession>
<evidence type="ECO:0000313" key="1">
    <source>
        <dbReference type="EMBL" id="GGB23496.1"/>
    </source>
</evidence>
<organism evidence="1 2">
    <name type="scientific">Puia dinghuensis</name>
    <dbReference type="NCBI Taxonomy" id="1792502"/>
    <lineage>
        <taxon>Bacteria</taxon>
        <taxon>Pseudomonadati</taxon>
        <taxon>Bacteroidota</taxon>
        <taxon>Chitinophagia</taxon>
        <taxon>Chitinophagales</taxon>
        <taxon>Chitinophagaceae</taxon>
        <taxon>Puia</taxon>
    </lineage>
</organism>
<protein>
    <submittedName>
        <fullName evidence="1">Uncharacterized protein</fullName>
    </submittedName>
</protein>
<keyword evidence="2" id="KW-1185">Reference proteome</keyword>
<dbReference type="EMBL" id="BMJC01000007">
    <property type="protein sequence ID" value="GGB23496.1"/>
    <property type="molecule type" value="Genomic_DNA"/>
</dbReference>
<dbReference type="InterPro" id="IPR022118">
    <property type="entry name" value="Peptidase_C70_AvrRpt2"/>
</dbReference>
<reference evidence="1" key="1">
    <citation type="journal article" date="2014" name="Int. J. Syst. Evol. Microbiol.">
        <title>Complete genome sequence of Corynebacterium casei LMG S-19264T (=DSM 44701T), isolated from a smear-ripened cheese.</title>
        <authorList>
            <consortium name="US DOE Joint Genome Institute (JGI-PGF)"/>
            <person name="Walter F."/>
            <person name="Albersmeier A."/>
            <person name="Kalinowski J."/>
            <person name="Ruckert C."/>
        </authorList>
    </citation>
    <scope>NUCLEOTIDE SEQUENCE</scope>
    <source>
        <strain evidence="1">CGMCC 1.15448</strain>
    </source>
</reference>
<dbReference type="Gene3D" id="3.90.70.10">
    <property type="entry name" value="Cysteine proteinases"/>
    <property type="match status" value="1"/>
</dbReference>
<proteinExistence type="predicted"/>
<sequence>MQKQLMDQWCWAAVASTVSFYYYNNLNGLRQADVASMAVNPVCSIVTADNAADYSQCDEPQDLGYVLKSVTHNGAWDIPQALNPNQIIHQLNGGYPICCQINWNGITVAHYVLLYGIDGDNVLIGDPAANNYWAPYDYLTSNFANNGGFWSRSIGTQAV</sequence>
<dbReference type="Proteomes" id="UP000607559">
    <property type="component" value="Unassembled WGS sequence"/>
</dbReference>
<gene>
    <name evidence="1" type="ORF">GCM10011511_54190</name>
</gene>
<dbReference type="Pfam" id="PF12385">
    <property type="entry name" value="Peptidase_C70"/>
    <property type="match status" value="1"/>
</dbReference>
<dbReference type="AlphaFoldDB" id="A0A8J2UIK0"/>
<evidence type="ECO:0000313" key="2">
    <source>
        <dbReference type="Proteomes" id="UP000607559"/>
    </source>
</evidence>
<comment type="caution">
    <text evidence="1">The sequence shown here is derived from an EMBL/GenBank/DDBJ whole genome shotgun (WGS) entry which is preliminary data.</text>
</comment>
<name>A0A8J2UIK0_9BACT</name>